<name>A0A422NS80_9TRYP</name>
<keyword evidence="3" id="KW-1185">Reference proteome</keyword>
<feature type="region of interest" description="Disordered" evidence="1">
    <location>
        <begin position="1343"/>
        <end position="1397"/>
    </location>
</feature>
<feature type="region of interest" description="Disordered" evidence="1">
    <location>
        <begin position="900"/>
        <end position="925"/>
    </location>
</feature>
<dbReference type="GO" id="GO:0006113">
    <property type="term" value="P:fermentation"/>
    <property type="evidence" value="ECO:0007669"/>
    <property type="project" value="InterPro"/>
</dbReference>
<dbReference type="PANTHER" id="PTHR32085:SF3">
    <property type="entry name" value="PROTEIN CSF1"/>
    <property type="match status" value="1"/>
</dbReference>
<evidence type="ECO:0000313" key="2">
    <source>
        <dbReference type="EMBL" id="RNF08301.1"/>
    </source>
</evidence>
<evidence type="ECO:0000313" key="3">
    <source>
        <dbReference type="Proteomes" id="UP000284403"/>
    </source>
</evidence>
<dbReference type="InterPro" id="IPR029636">
    <property type="entry name" value="Csf1"/>
</dbReference>
<dbReference type="GO" id="GO:0016020">
    <property type="term" value="C:membrane"/>
    <property type="evidence" value="ECO:0007669"/>
    <property type="project" value="InterPro"/>
</dbReference>
<feature type="compositionally biased region" description="Basic and acidic residues" evidence="1">
    <location>
        <begin position="1421"/>
        <end position="1434"/>
    </location>
</feature>
<feature type="compositionally biased region" description="Polar residues" evidence="1">
    <location>
        <begin position="1352"/>
        <end position="1361"/>
    </location>
</feature>
<sequence>MGLSQGISTELKVPLASAFFNTSSDSRLSFKAHLHPFMLASESPSSGRHAVEFPSVYVIYAKDEHVRSGSCMLETVEITVSSSTISHLILFSDRLLSVYSTVSKPFHVGGKAEETEKEVAQLQPPSSAAAAAPPGWKGRFVFLLEGLCVSYLTSMTNLRFSVRKLNALADISSAGRYRITSLLVSVATAQLALVDRDDYDQLQSMLRQATAAARSDASSPSTKAALLPTHSLSMASEDPVRLVRPLGGFVWGLVETSFTLSSGRSDTNEVRAAIENIFAASQGPSVDMRELEKLVSTATRWKLSVVSPLIVARVGLVPLLRQSFDETKELAEKMRFASQREGRLFRRQLFKHAAYHRLARVQKQMEAQVQRTQRENMRRLQELTAQVLPRGVAAFQAHSPYTSQPRMNSGTDAKENLFSAMSDNKFFATVSNFLVVMPFGDAAYRNIVEGKQEVHHPGRGAAAMNRKHFIPTMALKLKVEKSTFACRLLRSQSWAPATLPAREKSEFAPLFAEAEQDTTPTLTFTARCVLDDANLYCSDGSPLDSGLPLKELLSRTHVLGGLGNFTSLDREECRNSFSKVSVGSIDAPVHLTKTGRSVAVGAVMDVSAPKVCIATRFVSILSQLTQEMPSVSLRDLFRPHTASKATSHGTTSTPHQPPRRPSMGEMEGVAATAGKERHADPLNPHAGPHAVHSGPTLYQLEVTARVERGEVKIYSLQRDTPPGVPGTSQAAEGLASKRTRSFRQRVRFAPEPLDKDNKGSDPADGATVVYPMAELLTFPTADTTATVLATVSDSAIPDQEVIARVEMQAGAAEIGPSIMSLAEEIEAWAAVQDRSNSGRVAKLLGLVREWEKDMASSGLALHSSIADVALPVPRGFAEAVAQARPTSNVLSVLRQQRQQQRRRELKVASPPPEVPNSSVAGATAGGGRTRNIFASIHIRITGLRFVLTTKPASTVTLALFQDDRGGSLDFFVKRVLRSPPARVDDATAFEQPTVSFILCVRRTRLECQAKLEVKSFEMFLPEVVACTALRRRQRAWELTNVYVHTPLDVAGGVDAEITVRAPHMAQLFIVQELWHKSLLESMHSIRQIFTRGANIIKENVKKAPGIHRRIEAMSEGCVDEALMLLVTASRMKVRLELSAGNAQQATLGGISFIMLRAQSGGRACRKMCFDAAVRSIIVRSEGVLSGVANVDSVLVKGFLIASAQGAGTLARSPSGRTFRNVLCVQKLHARCKERQLKDVLECEVTEFCLASMDSAGEAHSAAVEATVSLCRSNVFVTPSTVPAILNTVSSVGEIVAQQREVSASQLRDSGVQATRATFSVQLKEVFCDMALLLDQRKVVAGGERPLPVSDSDAPNSDNDGNAQRGVPQWQQSRRRRCRGGAEPYPLHGQPAHPHPVWLDHREAGANDAAAWHGLGRRHQLREPRCELPHGDARLRGVPQRGGHGGEEGA</sequence>
<feature type="region of interest" description="Disordered" evidence="1">
    <location>
        <begin position="717"/>
        <end position="740"/>
    </location>
</feature>
<dbReference type="Proteomes" id="UP000284403">
    <property type="component" value="Unassembled WGS sequence"/>
</dbReference>
<comment type="caution">
    <text evidence="2">The sequence shown here is derived from an EMBL/GenBank/DDBJ whole genome shotgun (WGS) entry which is preliminary data.</text>
</comment>
<feature type="compositionally biased region" description="Polar residues" evidence="1">
    <location>
        <begin position="643"/>
        <end position="654"/>
    </location>
</feature>
<dbReference type="EMBL" id="MKKU01000541">
    <property type="protein sequence ID" value="RNF08301.1"/>
    <property type="molecule type" value="Genomic_DNA"/>
</dbReference>
<evidence type="ECO:0000256" key="1">
    <source>
        <dbReference type="SAM" id="MobiDB-lite"/>
    </source>
</evidence>
<organism evidence="2 3">
    <name type="scientific">Trypanosoma conorhini</name>
    <dbReference type="NCBI Taxonomy" id="83891"/>
    <lineage>
        <taxon>Eukaryota</taxon>
        <taxon>Discoba</taxon>
        <taxon>Euglenozoa</taxon>
        <taxon>Kinetoplastea</taxon>
        <taxon>Metakinetoplastina</taxon>
        <taxon>Trypanosomatida</taxon>
        <taxon>Trypanosomatidae</taxon>
        <taxon>Trypanosoma</taxon>
    </lineage>
</organism>
<protein>
    <submittedName>
        <fullName evidence="2">Uncharacterized protein</fullName>
    </submittedName>
</protein>
<dbReference type="GeneID" id="40320818"/>
<gene>
    <name evidence="2" type="ORF">Tco025E_07207</name>
</gene>
<feature type="region of interest" description="Disordered" evidence="1">
    <location>
        <begin position="642"/>
        <end position="694"/>
    </location>
</feature>
<reference evidence="2 3" key="1">
    <citation type="journal article" date="2018" name="BMC Genomics">
        <title>Genomic comparison of Trypanosoma conorhini and Trypanosoma rangeli to Trypanosoma cruzi strains of high and low virulence.</title>
        <authorList>
            <person name="Bradwell K.R."/>
            <person name="Koparde V.N."/>
            <person name="Matveyev A.V."/>
            <person name="Serrano M.G."/>
            <person name="Alves J.M."/>
            <person name="Parikh H."/>
            <person name="Huang B."/>
            <person name="Lee V."/>
            <person name="Espinosa-Alvarez O."/>
            <person name="Ortiz P.A."/>
            <person name="Costa-Martins A.G."/>
            <person name="Teixeira M.M."/>
            <person name="Buck G.A."/>
        </authorList>
    </citation>
    <scope>NUCLEOTIDE SEQUENCE [LARGE SCALE GENOMIC DNA]</scope>
    <source>
        <strain evidence="2 3">025E</strain>
    </source>
</reference>
<dbReference type="PANTHER" id="PTHR32085">
    <property type="entry name" value="PROTEIN CSF1"/>
    <property type="match status" value="1"/>
</dbReference>
<dbReference type="RefSeq" id="XP_029225823.1">
    <property type="nucleotide sequence ID" value="XM_029374074.1"/>
</dbReference>
<dbReference type="OrthoDB" id="252573at2759"/>
<feature type="region of interest" description="Disordered" evidence="1">
    <location>
        <begin position="1421"/>
        <end position="1449"/>
    </location>
</feature>
<accession>A0A422NS80</accession>
<proteinExistence type="predicted"/>